<dbReference type="Gene3D" id="3.40.50.620">
    <property type="entry name" value="HUPs"/>
    <property type="match status" value="1"/>
</dbReference>
<proteinExistence type="predicted"/>
<keyword evidence="4" id="KW-0648">Protein biosynthesis</keyword>
<dbReference type="Pfam" id="PF08264">
    <property type="entry name" value="Anticodon_1"/>
    <property type="match status" value="1"/>
</dbReference>
<dbReference type="PANTHER" id="PTHR42780">
    <property type="entry name" value="SOLEUCYL-TRNA SYNTHETASE"/>
    <property type="match status" value="1"/>
</dbReference>
<gene>
    <name evidence="9" type="ORF">S03H2_34101</name>
</gene>
<reference evidence="9" key="1">
    <citation type="journal article" date="2014" name="Front. Microbiol.">
        <title>High frequency of phylogenetically diverse reductive dehalogenase-homologous genes in deep subseafloor sedimentary metagenomes.</title>
        <authorList>
            <person name="Kawai M."/>
            <person name="Futagami T."/>
            <person name="Toyoda A."/>
            <person name="Takaki Y."/>
            <person name="Nishi S."/>
            <person name="Hori S."/>
            <person name="Arai W."/>
            <person name="Tsubouchi T."/>
            <person name="Morono Y."/>
            <person name="Uchiyama I."/>
            <person name="Ito T."/>
            <person name="Fujiyama A."/>
            <person name="Inagaki F."/>
            <person name="Takami H."/>
        </authorList>
    </citation>
    <scope>NUCLEOTIDE SEQUENCE</scope>
    <source>
        <strain evidence="9">Expedition CK06-06</strain>
    </source>
</reference>
<keyword evidence="1" id="KW-0436">Ligase</keyword>
<evidence type="ECO:0000256" key="4">
    <source>
        <dbReference type="ARBA" id="ARBA00022917"/>
    </source>
</evidence>
<evidence type="ECO:0000259" key="8">
    <source>
        <dbReference type="Pfam" id="PF08264"/>
    </source>
</evidence>
<feature type="non-terminal residue" evidence="9">
    <location>
        <position position="1"/>
    </location>
</feature>
<dbReference type="EMBL" id="BARU01020793">
    <property type="protein sequence ID" value="GAH53125.1"/>
    <property type="molecule type" value="Genomic_DNA"/>
</dbReference>
<dbReference type="Pfam" id="PF00133">
    <property type="entry name" value="tRNA-synt_1"/>
    <property type="match status" value="1"/>
</dbReference>
<dbReference type="InterPro" id="IPR013155">
    <property type="entry name" value="M/V/L/I-tRNA-synth_anticd-bd"/>
</dbReference>
<evidence type="ECO:0000259" key="7">
    <source>
        <dbReference type="Pfam" id="PF00133"/>
    </source>
</evidence>
<keyword evidence="2" id="KW-0547">Nucleotide-binding</keyword>
<dbReference type="SUPFAM" id="SSF47323">
    <property type="entry name" value="Anticodon-binding domain of a subclass of class I aminoacyl-tRNA synthetases"/>
    <property type="match status" value="1"/>
</dbReference>
<evidence type="ECO:0000313" key="9">
    <source>
        <dbReference type="EMBL" id="GAH53125.1"/>
    </source>
</evidence>
<dbReference type="AlphaFoldDB" id="X1H7T9"/>
<feature type="domain" description="Aminoacyl-tRNA synthetase class Ia" evidence="7">
    <location>
        <begin position="2"/>
        <end position="51"/>
    </location>
</feature>
<dbReference type="InterPro" id="IPR014729">
    <property type="entry name" value="Rossmann-like_a/b/a_fold"/>
</dbReference>
<sequence>CFRNVICLGHVVDAHGEKMSKSKGNVIDPGAVINEYGADALRWYLLTCAPAENIHHFSIRMLTETIRKVLLTLWNIYSFFTLYANIDHFVPQPSASLSFTELDNWITSELNLLIAEVTKALDAYEPVSAARHIQGFVDKLSNWYVRRNRRRFWKSESDADKLAAYTTLYQCLVVLSQLLAPFTPFIAEELYQNLLRSVDTKAKESVHLTDFPVVDKAKIDDKLNREIDLIRRISSLGRAARAKARIKVRQPLAKVVAKVESEEETEVLIKLAAEIKEELFLI</sequence>
<dbReference type="InterPro" id="IPR033709">
    <property type="entry name" value="Anticodon_Ile_ABEc"/>
</dbReference>
<protein>
    <recommendedName>
        <fullName evidence="10">Methionyl/Valyl/Leucyl/Isoleucyl-tRNA synthetase anticodon-binding domain-containing protein</fullName>
    </recommendedName>
</protein>
<evidence type="ECO:0000256" key="3">
    <source>
        <dbReference type="ARBA" id="ARBA00022840"/>
    </source>
</evidence>
<dbReference type="SUPFAM" id="SSF52374">
    <property type="entry name" value="Nucleotidylyl transferase"/>
    <property type="match status" value="1"/>
</dbReference>
<dbReference type="PANTHER" id="PTHR42780:SF1">
    <property type="entry name" value="ISOLEUCINE--TRNA LIGASE, CYTOPLASMIC"/>
    <property type="match status" value="1"/>
</dbReference>
<evidence type="ECO:0008006" key="10">
    <source>
        <dbReference type="Google" id="ProtNLM"/>
    </source>
</evidence>
<comment type="caution">
    <text evidence="9">The sequence shown here is derived from an EMBL/GenBank/DDBJ whole genome shotgun (WGS) entry which is preliminary data.</text>
</comment>
<feature type="domain" description="Methionyl/Valyl/Leucyl/Isoleucyl-tRNA synthetase anticodon-binding" evidence="8">
    <location>
        <begin position="103"/>
        <end position="254"/>
    </location>
</feature>
<evidence type="ECO:0000256" key="2">
    <source>
        <dbReference type="ARBA" id="ARBA00022741"/>
    </source>
</evidence>
<comment type="catalytic activity">
    <reaction evidence="6">
        <text>tRNA(Ile) + L-isoleucine + ATP = L-isoleucyl-tRNA(Ile) + AMP + diphosphate</text>
        <dbReference type="Rhea" id="RHEA:11060"/>
        <dbReference type="Rhea" id="RHEA-COMP:9666"/>
        <dbReference type="Rhea" id="RHEA-COMP:9695"/>
        <dbReference type="ChEBI" id="CHEBI:30616"/>
        <dbReference type="ChEBI" id="CHEBI:33019"/>
        <dbReference type="ChEBI" id="CHEBI:58045"/>
        <dbReference type="ChEBI" id="CHEBI:78442"/>
        <dbReference type="ChEBI" id="CHEBI:78528"/>
        <dbReference type="ChEBI" id="CHEBI:456215"/>
        <dbReference type="EC" id="6.1.1.5"/>
    </reaction>
</comment>
<dbReference type="InterPro" id="IPR009080">
    <property type="entry name" value="tRNAsynth_Ia_anticodon-bd"/>
</dbReference>
<dbReference type="CDD" id="cd07961">
    <property type="entry name" value="Anticodon_Ia_Ile_ABEc"/>
    <property type="match status" value="1"/>
</dbReference>
<dbReference type="InterPro" id="IPR023586">
    <property type="entry name" value="Ile-tRNA-ligase_type2"/>
</dbReference>
<evidence type="ECO:0000256" key="5">
    <source>
        <dbReference type="ARBA" id="ARBA00023146"/>
    </source>
</evidence>
<dbReference type="Gene3D" id="1.10.730.10">
    <property type="entry name" value="Isoleucyl-tRNA Synthetase, Domain 1"/>
    <property type="match status" value="1"/>
</dbReference>
<dbReference type="GO" id="GO:0005524">
    <property type="term" value="F:ATP binding"/>
    <property type="evidence" value="ECO:0007669"/>
    <property type="project" value="UniProtKB-KW"/>
</dbReference>
<evidence type="ECO:0000256" key="6">
    <source>
        <dbReference type="ARBA" id="ARBA00048359"/>
    </source>
</evidence>
<keyword evidence="3" id="KW-0067">ATP-binding</keyword>
<name>X1H7T9_9ZZZZ</name>
<evidence type="ECO:0000256" key="1">
    <source>
        <dbReference type="ARBA" id="ARBA00022598"/>
    </source>
</evidence>
<dbReference type="GO" id="GO:0004822">
    <property type="term" value="F:isoleucine-tRNA ligase activity"/>
    <property type="evidence" value="ECO:0007669"/>
    <property type="project" value="UniProtKB-EC"/>
</dbReference>
<organism evidence="9">
    <name type="scientific">marine sediment metagenome</name>
    <dbReference type="NCBI Taxonomy" id="412755"/>
    <lineage>
        <taxon>unclassified sequences</taxon>
        <taxon>metagenomes</taxon>
        <taxon>ecological metagenomes</taxon>
    </lineage>
</organism>
<accession>X1H7T9</accession>
<dbReference type="GO" id="GO:0000049">
    <property type="term" value="F:tRNA binding"/>
    <property type="evidence" value="ECO:0007669"/>
    <property type="project" value="InterPro"/>
</dbReference>
<dbReference type="InterPro" id="IPR002300">
    <property type="entry name" value="aa-tRNA-synth_Ia"/>
</dbReference>
<dbReference type="GO" id="GO:0006428">
    <property type="term" value="P:isoleucyl-tRNA aminoacylation"/>
    <property type="evidence" value="ECO:0007669"/>
    <property type="project" value="TreeGrafter"/>
</dbReference>
<keyword evidence="5" id="KW-0030">Aminoacyl-tRNA synthetase</keyword>